<dbReference type="PROSITE" id="PS00894">
    <property type="entry name" value="HTH_DEOR_1"/>
    <property type="match status" value="1"/>
</dbReference>
<dbReference type="Gene3D" id="3.40.50.1360">
    <property type="match status" value="1"/>
</dbReference>
<dbReference type="InterPro" id="IPR018356">
    <property type="entry name" value="Tscrpt_reg_HTH_DeoR_CS"/>
</dbReference>
<keyword evidence="6" id="KW-1185">Reference proteome</keyword>
<dbReference type="Pfam" id="PF08220">
    <property type="entry name" value="HTH_DeoR"/>
    <property type="match status" value="1"/>
</dbReference>
<name>A0A1G9RS49_9BACI</name>
<dbReference type="EMBL" id="FNHF01000002">
    <property type="protein sequence ID" value="SDM25325.1"/>
    <property type="molecule type" value="Genomic_DNA"/>
</dbReference>
<keyword evidence="3" id="KW-0804">Transcription</keyword>
<dbReference type="Pfam" id="PF00455">
    <property type="entry name" value="DeoRC"/>
    <property type="match status" value="1"/>
</dbReference>
<dbReference type="InterPro" id="IPR037171">
    <property type="entry name" value="NagB/RpiA_transferase-like"/>
</dbReference>
<dbReference type="PROSITE" id="PS51000">
    <property type="entry name" value="HTH_DEOR_2"/>
    <property type="match status" value="1"/>
</dbReference>
<keyword evidence="1" id="KW-0805">Transcription regulation</keyword>
<dbReference type="Gene3D" id="1.10.10.10">
    <property type="entry name" value="Winged helix-like DNA-binding domain superfamily/Winged helix DNA-binding domain"/>
    <property type="match status" value="1"/>
</dbReference>
<dbReference type="InterPro" id="IPR014036">
    <property type="entry name" value="DeoR-like_C"/>
</dbReference>
<protein>
    <submittedName>
        <fullName evidence="5">DNA-binding transcriptional regulator of sugar metabolism, DeoR/GlpR family</fullName>
    </submittedName>
</protein>
<sequence>MFDYTENMKEKLSFFNERQQKITEMVDKSGSLRVADLSKQFNVSEETIRRDFEKLEAQGLLNRIHGGAVRIEQKSEIPIPKRRAKNIEEKEMIAAKAASYVEDGDIIAMDASTTTLIMTKYIKGKSLTVITNSIGVSLELAQESDIRVILIGGYLAESSMSLVGNFAERVIQDYHVDKFFFSCLGVDFKRGVSEIHEDQALVKKQLISISEKLFLLADYSKFGEKSLFRLCDITDADYLITDNKVPINTIRELNNLGVTGIVGEKSD</sequence>
<proteinExistence type="predicted"/>
<evidence type="ECO:0000256" key="3">
    <source>
        <dbReference type="ARBA" id="ARBA00023163"/>
    </source>
</evidence>
<dbReference type="Proteomes" id="UP000182347">
    <property type="component" value="Unassembled WGS sequence"/>
</dbReference>
<dbReference type="PANTHER" id="PTHR30363">
    <property type="entry name" value="HTH-TYPE TRANSCRIPTIONAL REGULATOR SRLR-RELATED"/>
    <property type="match status" value="1"/>
</dbReference>
<dbReference type="InterPro" id="IPR050313">
    <property type="entry name" value="Carb_Metab_HTH_regulators"/>
</dbReference>
<evidence type="ECO:0000259" key="4">
    <source>
        <dbReference type="PROSITE" id="PS51000"/>
    </source>
</evidence>
<dbReference type="STRING" id="482461.SAMN05216244_2084"/>
<dbReference type="PANTHER" id="PTHR30363:SF44">
    <property type="entry name" value="AGA OPERON TRANSCRIPTIONAL REPRESSOR-RELATED"/>
    <property type="match status" value="1"/>
</dbReference>
<reference evidence="6" key="1">
    <citation type="submission" date="2016-10" db="EMBL/GenBank/DDBJ databases">
        <authorList>
            <person name="Varghese N."/>
            <person name="Submissions S."/>
        </authorList>
    </citation>
    <scope>NUCLEOTIDE SEQUENCE [LARGE SCALE GENOMIC DNA]</scope>
    <source>
        <strain evidence="6">CGMCC 1.6199</strain>
    </source>
</reference>
<dbReference type="SUPFAM" id="SSF46785">
    <property type="entry name" value="Winged helix' DNA-binding domain"/>
    <property type="match status" value="1"/>
</dbReference>
<dbReference type="InterPro" id="IPR036388">
    <property type="entry name" value="WH-like_DNA-bd_sf"/>
</dbReference>
<dbReference type="InterPro" id="IPR036390">
    <property type="entry name" value="WH_DNA-bd_sf"/>
</dbReference>
<dbReference type="RefSeq" id="WP_083334783.1">
    <property type="nucleotide sequence ID" value="NZ_FNHF01000002.1"/>
</dbReference>
<feature type="domain" description="HTH deoR-type" evidence="4">
    <location>
        <begin position="15"/>
        <end position="70"/>
    </location>
</feature>
<dbReference type="SMART" id="SM01134">
    <property type="entry name" value="DeoRC"/>
    <property type="match status" value="1"/>
</dbReference>
<evidence type="ECO:0000256" key="1">
    <source>
        <dbReference type="ARBA" id="ARBA00023015"/>
    </source>
</evidence>
<dbReference type="GO" id="GO:0003677">
    <property type="term" value="F:DNA binding"/>
    <property type="evidence" value="ECO:0007669"/>
    <property type="project" value="UniProtKB-KW"/>
</dbReference>
<gene>
    <name evidence="5" type="ORF">SAMN05216244_2084</name>
</gene>
<dbReference type="SMART" id="SM00420">
    <property type="entry name" value="HTH_DEOR"/>
    <property type="match status" value="1"/>
</dbReference>
<dbReference type="OrthoDB" id="9797223at2"/>
<evidence type="ECO:0000256" key="2">
    <source>
        <dbReference type="ARBA" id="ARBA00023125"/>
    </source>
</evidence>
<keyword evidence="2 5" id="KW-0238">DNA-binding</keyword>
<dbReference type="PRINTS" id="PR00037">
    <property type="entry name" value="HTHLACR"/>
</dbReference>
<dbReference type="InterPro" id="IPR001034">
    <property type="entry name" value="DeoR_HTH"/>
</dbReference>
<dbReference type="SUPFAM" id="SSF100950">
    <property type="entry name" value="NagB/RpiA/CoA transferase-like"/>
    <property type="match status" value="1"/>
</dbReference>
<evidence type="ECO:0000313" key="5">
    <source>
        <dbReference type="EMBL" id="SDM25325.1"/>
    </source>
</evidence>
<evidence type="ECO:0000313" key="6">
    <source>
        <dbReference type="Proteomes" id="UP000182347"/>
    </source>
</evidence>
<dbReference type="GO" id="GO:0003700">
    <property type="term" value="F:DNA-binding transcription factor activity"/>
    <property type="evidence" value="ECO:0007669"/>
    <property type="project" value="InterPro"/>
</dbReference>
<organism evidence="5 6">
    <name type="scientific">Sediminibacillus halophilus</name>
    <dbReference type="NCBI Taxonomy" id="482461"/>
    <lineage>
        <taxon>Bacteria</taxon>
        <taxon>Bacillati</taxon>
        <taxon>Bacillota</taxon>
        <taxon>Bacilli</taxon>
        <taxon>Bacillales</taxon>
        <taxon>Bacillaceae</taxon>
        <taxon>Sediminibacillus</taxon>
    </lineage>
</organism>
<dbReference type="AlphaFoldDB" id="A0A1G9RS49"/>
<accession>A0A1G9RS49</accession>